<dbReference type="AlphaFoldDB" id="A0A1T4MIB5"/>
<evidence type="ECO:0000313" key="4">
    <source>
        <dbReference type="EMBL" id="SJZ66617.1"/>
    </source>
</evidence>
<keyword evidence="2" id="KW-0663">Pyridoxal phosphate</keyword>
<dbReference type="Gene3D" id="3.40.640.10">
    <property type="entry name" value="Type I PLP-dependent aspartate aminotransferase-like (Major domain)"/>
    <property type="match status" value="1"/>
</dbReference>
<dbReference type="InterPro" id="IPR015422">
    <property type="entry name" value="PyrdxlP-dep_Trfase_small"/>
</dbReference>
<evidence type="ECO:0000256" key="2">
    <source>
        <dbReference type="ARBA" id="ARBA00022898"/>
    </source>
</evidence>
<dbReference type="EMBL" id="FUWS01000002">
    <property type="protein sequence ID" value="SJZ66617.1"/>
    <property type="molecule type" value="Genomic_DNA"/>
</dbReference>
<name>A0A1T4MIB5_9ACTN</name>
<dbReference type="RefSeq" id="WP_078760501.1">
    <property type="nucleotide sequence ID" value="NZ_FUWS01000002.1"/>
</dbReference>
<proteinExistence type="predicted"/>
<dbReference type="InterPro" id="IPR015421">
    <property type="entry name" value="PyrdxlP-dep_Trfase_major"/>
</dbReference>
<dbReference type="STRING" id="1122192.SAMN02745673_01133"/>
<dbReference type="InterPro" id="IPR015424">
    <property type="entry name" value="PyrdxlP-dep_Trfase"/>
</dbReference>
<reference evidence="4 5" key="1">
    <citation type="submission" date="2017-02" db="EMBL/GenBank/DDBJ databases">
        <authorList>
            <person name="Peterson S.W."/>
        </authorList>
    </citation>
    <scope>NUCLEOTIDE SEQUENCE [LARGE SCALE GENOMIC DNA]</scope>
    <source>
        <strain evidence="4 5">DSM 45154</strain>
    </source>
</reference>
<dbReference type="GO" id="GO:0016829">
    <property type="term" value="F:lyase activity"/>
    <property type="evidence" value="ECO:0007669"/>
    <property type="project" value="UniProtKB-KW"/>
</dbReference>
<dbReference type="Gene3D" id="3.90.1150.10">
    <property type="entry name" value="Aspartate Aminotransferase, domain 1"/>
    <property type="match status" value="1"/>
</dbReference>
<dbReference type="OrthoDB" id="9804366at2"/>
<sequence length="443" mass="46270">MTAIAPSPLASTDLPDAPAVVGTGLRVPLVTGGSAEYANLDHAASAPCLEAVREAVEQALPRYASVHRGAGLHSQISTDAYERARASVARFVGAGEEDTVVFVRGTTDALNLLARCLPRGTTVVLFAGEHHASLLPWEHEGSRAGEVVRLPLPGGPEEAVEAARAALRAARPGPRLLCVTAASNVTGEVWPIEELALVAREEGARVVVDAAQLVPHRPFDLAACGADYVAFSGHKLYAPFGCGVLAGRADWLRAADPYLAGGGATANVTDAGVVWSDLPDRHEAGSPNVIGAVALAAACEALTEAGWEHLRLREELLLGRLRDGLAGISAVTELALWGTGWPRVAITSFVVEGVAGDLLAAALSAEYGIGVRDGLFCAHPLTRALLPEGHGRAVRASIGLGTTPEHVDRLVHAVAELVAEGPRWTYGREEGRIVPVPDLRLHE</sequence>
<feature type="domain" description="Aminotransferase class V" evidence="3">
    <location>
        <begin position="39"/>
        <end position="410"/>
    </location>
</feature>
<dbReference type="Proteomes" id="UP000190637">
    <property type="component" value="Unassembled WGS sequence"/>
</dbReference>
<comment type="cofactor">
    <cofactor evidence="1">
        <name>pyridoxal 5'-phosphate</name>
        <dbReference type="ChEBI" id="CHEBI:597326"/>
    </cofactor>
</comment>
<accession>A0A1T4MIB5</accession>
<dbReference type="Pfam" id="PF00266">
    <property type="entry name" value="Aminotran_5"/>
    <property type="match status" value="1"/>
</dbReference>
<dbReference type="InterPro" id="IPR000192">
    <property type="entry name" value="Aminotrans_V_dom"/>
</dbReference>
<protein>
    <submittedName>
        <fullName evidence="4">Selenocysteine lyase/Cysteine desulfurase</fullName>
    </submittedName>
</protein>
<keyword evidence="5" id="KW-1185">Reference proteome</keyword>
<evidence type="ECO:0000256" key="1">
    <source>
        <dbReference type="ARBA" id="ARBA00001933"/>
    </source>
</evidence>
<organism evidence="4 5">
    <name type="scientific">Marinactinospora thermotolerans DSM 45154</name>
    <dbReference type="NCBI Taxonomy" id="1122192"/>
    <lineage>
        <taxon>Bacteria</taxon>
        <taxon>Bacillati</taxon>
        <taxon>Actinomycetota</taxon>
        <taxon>Actinomycetes</taxon>
        <taxon>Streptosporangiales</taxon>
        <taxon>Nocardiopsidaceae</taxon>
        <taxon>Marinactinospora</taxon>
    </lineage>
</organism>
<dbReference type="PANTHER" id="PTHR43586">
    <property type="entry name" value="CYSTEINE DESULFURASE"/>
    <property type="match status" value="1"/>
</dbReference>
<keyword evidence="4" id="KW-0456">Lyase</keyword>
<evidence type="ECO:0000259" key="3">
    <source>
        <dbReference type="Pfam" id="PF00266"/>
    </source>
</evidence>
<evidence type="ECO:0000313" key="5">
    <source>
        <dbReference type="Proteomes" id="UP000190637"/>
    </source>
</evidence>
<dbReference type="PANTHER" id="PTHR43586:SF8">
    <property type="entry name" value="CYSTEINE DESULFURASE 1, CHLOROPLASTIC"/>
    <property type="match status" value="1"/>
</dbReference>
<dbReference type="SUPFAM" id="SSF53383">
    <property type="entry name" value="PLP-dependent transferases"/>
    <property type="match status" value="1"/>
</dbReference>
<gene>
    <name evidence="4" type="ORF">SAMN02745673_01133</name>
</gene>